<evidence type="ECO:0000313" key="3">
    <source>
        <dbReference type="Proteomes" id="UP000703720"/>
    </source>
</evidence>
<feature type="compositionally biased region" description="Basic and acidic residues" evidence="1">
    <location>
        <begin position="1"/>
        <end position="11"/>
    </location>
</feature>
<feature type="compositionally biased region" description="Basic and acidic residues" evidence="1">
    <location>
        <begin position="70"/>
        <end position="86"/>
    </location>
</feature>
<keyword evidence="3" id="KW-1185">Reference proteome</keyword>
<dbReference type="Proteomes" id="UP000703720">
    <property type="component" value="Unassembled WGS sequence"/>
</dbReference>
<feature type="region of interest" description="Disordered" evidence="1">
    <location>
        <begin position="1"/>
        <end position="86"/>
    </location>
</feature>
<name>A0ABS4WME2_9MICO</name>
<evidence type="ECO:0000313" key="2">
    <source>
        <dbReference type="EMBL" id="MBP2377108.1"/>
    </source>
</evidence>
<accession>A0ABS4WME2</accession>
<evidence type="ECO:0000256" key="1">
    <source>
        <dbReference type="SAM" id="MobiDB-lite"/>
    </source>
</evidence>
<proteinExistence type="predicted"/>
<protein>
    <submittedName>
        <fullName evidence="2">Uncharacterized protein</fullName>
    </submittedName>
</protein>
<dbReference type="RefSeq" id="WP_210096497.1">
    <property type="nucleotide sequence ID" value="NZ_BAAAIO010000001.1"/>
</dbReference>
<feature type="compositionally biased region" description="Gly residues" evidence="1">
    <location>
        <begin position="45"/>
        <end position="55"/>
    </location>
</feature>
<feature type="compositionally biased region" description="Low complexity" evidence="1">
    <location>
        <begin position="59"/>
        <end position="69"/>
    </location>
</feature>
<dbReference type="EMBL" id="JAGIOA010000001">
    <property type="protein sequence ID" value="MBP2377108.1"/>
    <property type="molecule type" value="Genomic_DNA"/>
</dbReference>
<comment type="caution">
    <text evidence="2">The sequence shown here is derived from an EMBL/GenBank/DDBJ whole genome shotgun (WGS) entry which is preliminary data.</text>
</comment>
<organism evidence="2 3">
    <name type="scientific">Microbacterium phyllosphaerae</name>
    <dbReference type="NCBI Taxonomy" id="124798"/>
    <lineage>
        <taxon>Bacteria</taxon>
        <taxon>Bacillati</taxon>
        <taxon>Actinomycetota</taxon>
        <taxon>Actinomycetes</taxon>
        <taxon>Micrococcales</taxon>
        <taxon>Microbacteriaceae</taxon>
        <taxon>Microbacterium</taxon>
    </lineage>
</organism>
<sequence>MSGTENARDDSVAPDAASPSAEGVAALIEERDGDDPGQVTETPAGGAGADSGGSGAVRVDPSSESSVPDESVHNDEPGVGTRRSDD</sequence>
<gene>
    <name evidence="2" type="ORF">JOF42_000603</name>
</gene>
<reference evidence="2 3" key="1">
    <citation type="submission" date="2021-03" db="EMBL/GenBank/DDBJ databases">
        <title>Sequencing the genomes of 1000 actinobacteria strains.</title>
        <authorList>
            <person name="Klenk H.-P."/>
        </authorList>
    </citation>
    <scope>NUCLEOTIDE SEQUENCE [LARGE SCALE GENOMIC DNA]</scope>
    <source>
        <strain evidence="2 3">DSM 13468</strain>
    </source>
</reference>